<dbReference type="OrthoDB" id="7375768at2"/>
<protein>
    <submittedName>
        <fullName evidence="2">Uncharacterized protein DUF4440</fullName>
    </submittedName>
</protein>
<dbReference type="RefSeq" id="WP_133554639.1">
    <property type="nucleotide sequence ID" value="NZ_SNYF01000006.1"/>
</dbReference>
<comment type="caution">
    <text evidence="2">The sequence shown here is derived from an EMBL/GenBank/DDBJ whole genome shotgun (WGS) entry which is preliminary data.</text>
</comment>
<dbReference type="InterPro" id="IPR032710">
    <property type="entry name" value="NTF2-like_dom_sf"/>
</dbReference>
<dbReference type="EMBL" id="SNYF01000006">
    <property type="protein sequence ID" value="TDQ17008.1"/>
    <property type="molecule type" value="Genomic_DNA"/>
</dbReference>
<name>A0A4R6T7U5_9BACT</name>
<dbReference type="SUPFAM" id="SSF54427">
    <property type="entry name" value="NTF2-like"/>
    <property type="match status" value="1"/>
</dbReference>
<keyword evidence="3" id="KW-1185">Reference proteome</keyword>
<gene>
    <name evidence="2" type="ORF">DFQ04_1656</name>
</gene>
<dbReference type="Gene3D" id="3.10.450.50">
    <property type="match status" value="1"/>
</dbReference>
<reference evidence="2 3" key="1">
    <citation type="submission" date="2019-03" db="EMBL/GenBank/DDBJ databases">
        <title>Genomic Encyclopedia of Type Strains, Phase III (KMG-III): the genomes of soil and plant-associated and newly described type strains.</title>
        <authorList>
            <person name="Whitman W."/>
        </authorList>
    </citation>
    <scope>NUCLEOTIDE SEQUENCE [LARGE SCALE GENOMIC DNA]</scope>
    <source>
        <strain evidence="2 3">CECT 8446</strain>
    </source>
</reference>
<dbReference type="Pfam" id="PF14534">
    <property type="entry name" value="DUF4440"/>
    <property type="match status" value="1"/>
</dbReference>
<sequence>MFKISKIFLGIILFGVGFLYSSASFTQTQDPEVTAILAQRQASNKALRNFDEELNDTFMTDDVLITTGAGMLISGKAALANYVPPVSGSRMYWIRTPDEVIVNPETQLAWETGTWKGYVEGSENPVVGGKYSAQWTKKSGLWLIQSQLFVALPQSSK</sequence>
<proteinExistence type="predicted"/>
<dbReference type="Proteomes" id="UP000294535">
    <property type="component" value="Unassembled WGS sequence"/>
</dbReference>
<evidence type="ECO:0000313" key="2">
    <source>
        <dbReference type="EMBL" id="TDQ17008.1"/>
    </source>
</evidence>
<dbReference type="InterPro" id="IPR027843">
    <property type="entry name" value="DUF4440"/>
</dbReference>
<evidence type="ECO:0000313" key="3">
    <source>
        <dbReference type="Proteomes" id="UP000294535"/>
    </source>
</evidence>
<accession>A0A4R6T7U5</accession>
<evidence type="ECO:0000259" key="1">
    <source>
        <dbReference type="Pfam" id="PF14534"/>
    </source>
</evidence>
<dbReference type="AlphaFoldDB" id="A0A4R6T7U5"/>
<feature type="domain" description="DUF4440" evidence="1">
    <location>
        <begin position="36"/>
        <end position="144"/>
    </location>
</feature>
<organism evidence="2 3">
    <name type="scientific">Algoriphagus boseongensis</name>
    <dbReference type="NCBI Taxonomy" id="1442587"/>
    <lineage>
        <taxon>Bacteria</taxon>
        <taxon>Pseudomonadati</taxon>
        <taxon>Bacteroidota</taxon>
        <taxon>Cytophagia</taxon>
        <taxon>Cytophagales</taxon>
        <taxon>Cyclobacteriaceae</taxon>
        <taxon>Algoriphagus</taxon>
    </lineage>
</organism>